<organism evidence="1 2">
    <name type="scientific">Roseicyclus persicicus</name>
    <dbReference type="NCBI Taxonomy" id="2650661"/>
    <lineage>
        <taxon>Bacteria</taxon>
        <taxon>Pseudomonadati</taxon>
        <taxon>Pseudomonadota</taxon>
        <taxon>Alphaproteobacteria</taxon>
        <taxon>Rhodobacterales</taxon>
        <taxon>Roseobacteraceae</taxon>
        <taxon>Roseicyclus</taxon>
    </lineage>
</organism>
<accession>A0A7X6JW28</accession>
<proteinExistence type="predicted"/>
<name>A0A7X6JW28_9RHOB</name>
<dbReference type="GO" id="GO:0001046">
    <property type="term" value="F:core promoter sequence-specific DNA binding"/>
    <property type="evidence" value="ECO:0007669"/>
    <property type="project" value="TreeGrafter"/>
</dbReference>
<protein>
    <submittedName>
        <fullName evidence="1">XRE family transcriptional regulator</fullName>
    </submittedName>
</protein>
<reference evidence="1 2" key="1">
    <citation type="submission" date="2020-04" db="EMBL/GenBank/DDBJ databases">
        <authorList>
            <person name="Yoon J."/>
        </authorList>
    </citation>
    <scope>NUCLEOTIDE SEQUENCE [LARGE SCALE GENOMIC DNA]</scope>
    <source>
        <strain evidence="1 2">KMU-115</strain>
    </source>
</reference>
<keyword evidence="2" id="KW-1185">Reference proteome</keyword>
<sequence>MMDIRPIRTDADLDWALAQVEAYFDDPPAPGTPEADRFDLLSDLIEAYENREYPIDGPDPIATLQGYMTLTGRRPSDLAELVGGRGRASEILNRKRRLTLGMIQRLHEEWRIPARSLIAPYHLEAGGEAQADS</sequence>
<evidence type="ECO:0000313" key="2">
    <source>
        <dbReference type="Proteomes" id="UP000526408"/>
    </source>
</evidence>
<comment type="caution">
    <text evidence="1">The sequence shown here is derived from an EMBL/GenBank/DDBJ whole genome shotgun (WGS) entry which is preliminary data.</text>
</comment>
<dbReference type="Proteomes" id="UP000526408">
    <property type="component" value="Unassembled WGS sequence"/>
</dbReference>
<gene>
    <name evidence="1" type="ORF">HCU73_01620</name>
</gene>
<dbReference type="GO" id="GO:0006355">
    <property type="term" value="P:regulation of DNA-templated transcription"/>
    <property type="evidence" value="ECO:0007669"/>
    <property type="project" value="InterPro"/>
</dbReference>
<dbReference type="PANTHER" id="PTHR40455:SF1">
    <property type="entry name" value="ANTITOXIN HIGA"/>
    <property type="match status" value="1"/>
</dbReference>
<evidence type="ECO:0000313" key="1">
    <source>
        <dbReference type="EMBL" id="NKX43275.1"/>
    </source>
</evidence>
<dbReference type="InterPro" id="IPR039060">
    <property type="entry name" value="Antitox_HigA"/>
</dbReference>
<dbReference type="AlphaFoldDB" id="A0A7X6JW28"/>
<dbReference type="EMBL" id="JAAZQQ010000001">
    <property type="protein sequence ID" value="NKX43275.1"/>
    <property type="molecule type" value="Genomic_DNA"/>
</dbReference>
<dbReference type="PANTHER" id="PTHR40455">
    <property type="entry name" value="ANTITOXIN HIGA"/>
    <property type="match status" value="1"/>
</dbReference>